<comment type="caution">
    <text evidence="2">The sequence shown here is derived from an EMBL/GenBank/DDBJ whole genome shotgun (WGS) entry which is preliminary data.</text>
</comment>
<feature type="region of interest" description="Disordered" evidence="1">
    <location>
        <begin position="1"/>
        <end position="107"/>
    </location>
</feature>
<dbReference type="EMBL" id="CAUYUJ010002765">
    <property type="protein sequence ID" value="CAK0802266.1"/>
    <property type="molecule type" value="Genomic_DNA"/>
</dbReference>
<sequence length="412" mass="43687">PWTEPPLPGQARASAPRAMAAGGPEWAAPGWGPQLAQSAPPDEGTLFVDGGVSWGAQACRKSPRPAGAEGAPSPPPRRVEGAPCDGTGESRSEPCREPAPGGSGSGGEEALELLWACRRVHAEHQRAAGEQFDRLEALLAGREARRGIVPAKYRSTQALQPAISLEDSRSGSMWPRVELSELRAALEVICQERGIAAGSCAATFECSPLVLPGVREPAPLLPDADLGISRADYNLTAINDAKGGCSEFLTFAFPRFLSIFQVELTSVAPVLICSLFVDDPRRAALSTAMDRLTHGTRSQEGVDVGKRLFWSEPAKQLISRVDFECGEDAVEYIRMRTGSVVSVEDPCKGLQPMCKVASSATFGGWKSISGSARLRTPPPPRLSFTSAHGERSSGLLARGQTFRPSNSGMSTS</sequence>
<feature type="non-terminal residue" evidence="2">
    <location>
        <position position="1"/>
    </location>
</feature>
<reference evidence="2" key="1">
    <citation type="submission" date="2023-10" db="EMBL/GenBank/DDBJ databases">
        <authorList>
            <person name="Chen Y."/>
            <person name="Shah S."/>
            <person name="Dougan E. K."/>
            <person name="Thang M."/>
            <person name="Chan C."/>
        </authorList>
    </citation>
    <scope>NUCLEOTIDE SEQUENCE [LARGE SCALE GENOMIC DNA]</scope>
</reference>
<feature type="region of interest" description="Disordered" evidence="1">
    <location>
        <begin position="369"/>
        <end position="393"/>
    </location>
</feature>
<proteinExistence type="predicted"/>
<organism evidence="2 3">
    <name type="scientific">Prorocentrum cordatum</name>
    <dbReference type="NCBI Taxonomy" id="2364126"/>
    <lineage>
        <taxon>Eukaryota</taxon>
        <taxon>Sar</taxon>
        <taxon>Alveolata</taxon>
        <taxon>Dinophyceae</taxon>
        <taxon>Prorocentrales</taxon>
        <taxon>Prorocentraceae</taxon>
        <taxon>Prorocentrum</taxon>
    </lineage>
</organism>
<dbReference type="Proteomes" id="UP001189429">
    <property type="component" value="Unassembled WGS sequence"/>
</dbReference>
<evidence type="ECO:0000313" key="2">
    <source>
        <dbReference type="EMBL" id="CAK0802266.1"/>
    </source>
</evidence>
<keyword evidence="3" id="KW-1185">Reference proteome</keyword>
<gene>
    <name evidence="2" type="ORF">PCOR1329_LOCUS9834</name>
</gene>
<feature type="compositionally biased region" description="Low complexity" evidence="1">
    <location>
        <begin position="11"/>
        <end position="33"/>
    </location>
</feature>
<name>A0ABN9QBL0_9DINO</name>
<accession>A0ABN9QBL0</accession>
<evidence type="ECO:0000256" key="1">
    <source>
        <dbReference type="SAM" id="MobiDB-lite"/>
    </source>
</evidence>
<evidence type="ECO:0000313" key="3">
    <source>
        <dbReference type="Proteomes" id="UP001189429"/>
    </source>
</evidence>
<protein>
    <submittedName>
        <fullName evidence="2">Uncharacterized protein</fullName>
    </submittedName>
</protein>